<name>A0A9D4IGX5_DREPO</name>
<protein>
    <submittedName>
        <fullName evidence="2">Uncharacterized protein</fullName>
    </submittedName>
</protein>
<evidence type="ECO:0000256" key="1">
    <source>
        <dbReference type="SAM" id="MobiDB-lite"/>
    </source>
</evidence>
<feature type="compositionally biased region" description="Gly residues" evidence="1">
    <location>
        <begin position="1103"/>
        <end position="1115"/>
    </location>
</feature>
<dbReference type="EMBL" id="JAIWYP010000009">
    <property type="protein sequence ID" value="KAH3772087.1"/>
    <property type="molecule type" value="Genomic_DNA"/>
</dbReference>
<reference evidence="2" key="1">
    <citation type="journal article" date="2019" name="bioRxiv">
        <title>The Genome of the Zebra Mussel, Dreissena polymorpha: A Resource for Invasive Species Research.</title>
        <authorList>
            <person name="McCartney M.A."/>
            <person name="Auch B."/>
            <person name="Kono T."/>
            <person name="Mallez S."/>
            <person name="Zhang Y."/>
            <person name="Obille A."/>
            <person name="Becker A."/>
            <person name="Abrahante J.E."/>
            <person name="Garbe J."/>
            <person name="Badalamenti J.P."/>
            <person name="Herman A."/>
            <person name="Mangelson H."/>
            <person name="Liachko I."/>
            <person name="Sullivan S."/>
            <person name="Sone E.D."/>
            <person name="Koren S."/>
            <person name="Silverstein K.A.T."/>
            <person name="Beckman K.B."/>
            <person name="Gohl D.M."/>
        </authorList>
    </citation>
    <scope>NUCLEOTIDE SEQUENCE</scope>
    <source>
        <strain evidence="2">Duluth1</strain>
        <tissue evidence="2">Whole animal</tissue>
    </source>
</reference>
<reference evidence="2" key="2">
    <citation type="submission" date="2020-11" db="EMBL/GenBank/DDBJ databases">
        <authorList>
            <person name="McCartney M.A."/>
            <person name="Auch B."/>
            <person name="Kono T."/>
            <person name="Mallez S."/>
            <person name="Becker A."/>
            <person name="Gohl D.M."/>
            <person name="Silverstein K.A.T."/>
            <person name="Koren S."/>
            <person name="Bechman K.B."/>
            <person name="Herman A."/>
            <person name="Abrahante J.E."/>
            <person name="Garbe J."/>
        </authorList>
    </citation>
    <scope>NUCLEOTIDE SEQUENCE</scope>
    <source>
        <strain evidence="2">Duluth1</strain>
        <tissue evidence="2">Whole animal</tissue>
    </source>
</reference>
<comment type="caution">
    <text evidence="2">The sequence shown here is derived from an EMBL/GenBank/DDBJ whole genome shotgun (WGS) entry which is preliminary data.</text>
</comment>
<evidence type="ECO:0000313" key="3">
    <source>
        <dbReference type="Proteomes" id="UP000828390"/>
    </source>
</evidence>
<feature type="compositionally biased region" description="Low complexity" evidence="1">
    <location>
        <begin position="1073"/>
        <end position="1093"/>
    </location>
</feature>
<feature type="compositionally biased region" description="Acidic residues" evidence="1">
    <location>
        <begin position="1116"/>
        <end position="1134"/>
    </location>
</feature>
<accession>A0A9D4IGX5</accession>
<feature type="compositionally biased region" description="Polar residues" evidence="1">
    <location>
        <begin position="517"/>
        <end position="528"/>
    </location>
</feature>
<proteinExistence type="predicted"/>
<feature type="region of interest" description="Disordered" evidence="1">
    <location>
        <begin position="1042"/>
        <end position="1136"/>
    </location>
</feature>
<evidence type="ECO:0000313" key="2">
    <source>
        <dbReference type="EMBL" id="KAH3772087.1"/>
    </source>
</evidence>
<dbReference type="InterPro" id="IPR016024">
    <property type="entry name" value="ARM-type_fold"/>
</dbReference>
<dbReference type="Gene3D" id="1.25.10.10">
    <property type="entry name" value="Leucine-rich Repeat Variant"/>
    <property type="match status" value="1"/>
</dbReference>
<dbReference type="PANTHER" id="PTHR36910:SF8">
    <property type="match status" value="1"/>
</dbReference>
<keyword evidence="3" id="KW-1185">Reference proteome</keyword>
<dbReference type="InterPro" id="IPR011989">
    <property type="entry name" value="ARM-like"/>
</dbReference>
<organism evidence="2 3">
    <name type="scientific">Dreissena polymorpha</name>
    <name type="common">Zebra mussel</name>
    <name type="synonym">Mytilus polymorpha</name>
    <dbReference type="NCBI Taxonomy" id="45954"/>
    <lineage>
        <taxon>Eukaryota</taxon>
        <taxon>Metazoa</taxon>
        <taxon>Spiralia</taxon>
        <taxon>Lophotrochozoa</taxon>
        <taxon>Mollusca</taxon>
        <taxon>Bivalvia</taxon>
        <taxon>Autobranchia</taxon>
        <taxon>Heteroconchia</taxon>
        <taxon>Euheterodonta</taxon>
        <taxon>Imparidentia</taxon>
        <taxon>Neoheterodontei</taxon>
        <taxon>Myida</taxon>
        <taxon>Dreissenoidea</taxon>
        <taxon>Dreissenidae</taxon>
        <taxon>Dreissena</taxon>
    </lineage>
</organism>
<feature type="compositionally biased region" description="Low complexity" evidence="1">
    <location>
        <begin position="578"/>
        <end position="588"/>
    </location>
</feature>
<dbReference type="OrthoDB" id="407325at2759"/>
<dbReference type="SUPFAM" id="SSF48371">
    <property type="entry name" value="ARM repeat"/>
    <property type="match status" value="1"/>
</dbReference>
<feature type="region of interest" description="Disordered" evidence="1">
    <location>
        <begin position="555"/>
        <end position="597"/>
    </location>
</feature>
<gene>
    <name evidence="2" type="ORF">DPMN_173422</name>
</gene>
<dbReference type="Proteomes" id="UP000828390">
    <property type="component" value="Unassembled WGS sequence"/>
</dbReference>
<dbReference type="AlphaFoldDB" id="A0A9D4IGX5"/>
<feature type="compositionally biased region" description="Polar residues" evidence="1">
    <location>
        <begin position="1042"/>
        <end position="1052"/>
    </location>
</feature>
<feature type="region of interest" description="Disordered" evidence="1">
    <location>
        <begin position="503"/>
        <end position="536"/>
    </location>
</feature>
<sequence length="1178" mass="130230">MAECIEKLGSKISLDDELLVLQELHSTLVQSTDCSALTEDGASIPLFGHGNPYPHRSLETVCKSQETLDKFTCYVFERRFGWSETDTEDGHRVRHLSSTGTTLSAGTSKQKSALNTMLDCLLKWFLHQKITVPNLQSMIHTIKKAANMPVVRNRAVIHAMDLCKLNQDSLCDQTLYQAFHELVIMSLTDVWSAIRNATASRLSPVVTALHVEHVQHIFNSLVQICEDHSTWQMKEGAIMGINAVLQTFHKRLSSKSPMSSPRSLVMDPEEKPMPGFISEKIHSVVFNLLAHSQLSVREHAAKTLATYVTCSDISVALSTLNEVVQVLRRGTKNREVPITIVTLLQVLPGQFVDDYAAEGFLAVCIFLIKVIPLCQLLSRWPEYISTFLLYLSHPASTVRQAASSVFKYLVVKGSHSVVVLKLVLQALSLGWIPDTEVMTQEATPSTTTVGKPFPSVTKYSGSNLSDTWEGREGRLFAYELIFRYLIKNHWLYTFGPAGPPFHSDANSGKDGQDKLSDSYSQLSSTPKEATSMHHVESDKSFEIRFLTQTDLSVEEHAGNAPEQTPDRVPTTNHDIGPANHSNSNHNAAPTLSQSGIVGSSHFEHSSSLLTQAQVLDNGPLGSHLGLDGSDRQHWQVLQLQQLLEDNNNKSVAVAQCGWMEREPVQDMLCILRGVLYQTAESLGHSQWELRRIANQVLPCLAEVIRWYDINLLVSLWNSYLNVAMPTCLMTFTSVLILKESVIHAVKLMALMHKPPHSWQDHAACGEHLSTITGTIQGRVGAYLELLCQLVRRPCCDRLSILATDVLLMAYEHLRVPAERKLDHLHSVLYMWKSVFTAAHPQSRLSPDLLAIPGHSRAFSSPLEGYLSCCLVKPENATQCAKQVEKQLISEIHHRIPELLSSLSVRDCFSVLPIVTHYVGQFVEDSHISKVLLECVQGQASRVVESFASETDRDSKLFCGKCILATLRELSAVITLKSVDIPHVQKILVVYEELCAPVSLSQHLAILLSGIAARINETVEFSVDQPCDRVGGAEEDLLLLSNDIPNESPQSESTDSEEELTHVPGSPGSRFPESLTLNTSNNSGSLTGRLSSLSHQSGAREGGDGGSTPRGGGGSDSEGEESSSDWDSWDDEDESQSAFGSVFTNFLNTLQKSNSSDFLLEMKQLPGKQRMIINNLLKC</sequence>
<dbReference type="PANTHER" id="PTHR36910">
    <property type="match status" value="1"/>
</dbReference>